<reference evidence="2 3" key="1">
    <citation type="submission" date="2019-09" db="EMBL/GenBank/DDBJ databases">
        <authorList>
            <person name="Ou C."/>
        </authorList>
    </citation>
    <scope>NUCLEOTIDE SEQUENCE [LARGE SCALE GENOMIC DNA]</scope>
    <source>
        <strain evidence="2">S2</strain>
        <tissue evidence="2">Leaf</tissue>
    </source>
</reference>
<organism evidence="2 3">
    <name type="scientific">Pyrus ussuriensis x Pyrus communis</name>
    <dbReference type="NCBI Taxonomy" id="2448454"/>
    <lineage>
        <taxon>Eukaryota</taxon>
        <taxon>Viridiplantae</taxon>
        <taxon>Streptophyta</taxon>
        <taxon>Embryophyta</taxon>
        <taxon>Tracheophyta</taxon>
        <taxon>Spermatophyta</taxon>
        <taxon>Magnoliopsida</taxon>
        <taxon>eudicotyledons</taxon>
        <taxon>Gunneridae</taxon>
        <taxon>Pentapetalae</taxon>
        <taxon>rosids</taxon>
        <taxon>fabids</taxon>
        <taxon>Rosales</taxon>
        <taxon>Rosaceae</taxon>
        <taxon>Amygdaloideae</taxon>
        <taxon>Maleae</taxon>
        <taxon>Pyrus</taxon>
    </lineage>
</organism>
<evidence type="ECO:0000256" key="1">
    <source>
        <dbReference type="SAM" id="MobiDB-lite"/>
    </source>
</evidence>
<protein>
    <submittedName>
        <fullName evidence="2">Uncharacterized protein</fullName>
    </submittedName>
</protein>
<comment type="caution">
    <text evidence="2">The sequence shown here is derived from an EMBL/GenBank/DDBJ whole genome shotgun (WGS) entry which is preliminary data.</text>
</comment>
<proteinExistence type="predicted"/>
<evidence type="ECO:0000313" key="3">
    <source>
        <dbReference type="Proteomes" id="UP000327157"/>
    </source>
</evidence>
<dbReference type="EMBL" id="SMOL01000004">
    <property type="protein sequence ID" value="KAB2635174.1"/>
    <property type="molecule type" value="Genomic_DNA"/>
</dbReference>
<name>A0A5N5IIW4_9ROSA</name>
<dbReference type="AlphaFoldDB" id="A0A5N5IIW4"/>
<feature type="compositionally biased region" description="Basic residues" evidence="1">
    <location>
        <begin position="1"/>
        <end position="14"/>
    </location>
</feature>
<accession>A0A5N5IIW4</accession>
<dbReference type="Proteomes" id="UP000327157">
    <property type="component" value="Chromosome 5"/>
</dbReference>
<reference evidence="3" key="2">
    <citation type="submission" date="2019-10" db="EMBL/GenBank/DDBJ databases">
        <title>A de novo genome assembly of a pear dwarfing rootstock.</title>
        <authorList>
            <person name="Wang F."/>
            <person name="Wang J."/>
            <person name="Li S."/>
            <person name="Zhang Y."/>
            <person name="Fang M."/>
            <person name="Ma L."/>
            <person name="Zhao Y."/>
            <person name="Jiang S."/>
        </authorList>
    </citation>
    <scope>NUCLEOTIDE SEQUENCE [LARGE SCALE GENOMIC DNA]</scope>
</reference>
<keyword evidence="3" id="KW-1185">Reference proteome</keyword>
<evidence type="ECO:0000313" key="2">
    <source>
        <dbReference type="EMBL" id="KAB2635174.1"/>
    </source>
</evidence>
<reference evidence="2 3" key="3">
    <citation type="submission" date="2019-11" db="EMBL/GenBank/DDBJ databases">
        <title>A de novo genome assembly of a pear dwarfing rootstock.</title>
        <authorList>
            <person name="Wang F."/>
            <person name="Wang J."/>
            <person name="Li S."/>
            <person name="Zhang Y."/>
            <person name="Fang M."/>
            <person name="Ma L."/>
            <person name="Zhao Y."/>
            <person name="Jiang S."/>
        </authorList>
    </citation>
    <scope>NUCLEOTIDE SEQUENCE [LARGE SCALE GENOMIC DNA]</scope>
    <source>
        <strain evidence="2">S2</strain>
        <tissue evidence="2">Leaf</tissue>
    </source>
</reference>
<feature type="compositionally biased region" description="Acidic residues" evidence="1">
    <location>
        <begin position="132"/>
        <end position="154"/>
    </location>
</feature>
<gene>
    <name evidence="2" type="ORF">D8674_025708</name>
</gene>
<sequence length="154" mass="17306">MVSSRKSARSHALKGKTPSITHSFSSPCTWSVTQKLFASPPASSTFSADCPNEVFKRLLDLSKQLEQLEHHRLSKLEQCIHRIPNHLLTPLIHISSSDDDSDFRPATVPPPSHTPYSPILERTPLPTPTPENDLDEDPEEDPAEDSEEDLYWII</sequence>
<feature type="region of interest" description="Disordered" evidence="1">
    <location>
        <begin position="98"/>
        <end position="154"/>
    </location>
</feature>
<feature type="region of interest" description="Disordered" evidence="1">
    <location>
        <begin position="1"/>
        <end position="20"/>
    </location>
</feature>